<protein>
    <submittedName>
        <fullName evidence="3">Uncharacterized protein</fullName>
    </submittedName>
</protein>
<accession>A0A8S5MNX9</accession>
<proteinExistence type="predicted"/>
<organism evidence="3">
    <name type="scientific">Siphoviridae sp. ctLR131</name>
    <dbReference type="NCBI Taxonomy" id="2826250"/>
    <lineage>
        <taxon>Viruses</taxon>
        <taxon>Duplodnaviria</taxon>
        <taxon>Heunggongvirae</taxon>
        <taxon>Uroviricota</taxon>
        <taxon>Caudoviricetes</taxon>
    </lineage>
</organism>
<evidence type="ECO:0000256" key="1">
    <source>
        <dbReference type="SAM" id="Coils"/>
    </source>
</evidence>
<feature type="transmembrane region" description="Helical" evidence="2">
    <location>
        <begin position="28"/>
        <end position="50"/>
    </location>
</feature>
<sequence>MILVILMFLLIWCVASWFIDEKTNFDCWLFCIFGIIPLVIGVIVAISLIVQVSNLSVINEKIAMYEQENAKIEQQIETAITAYQQHEKDVFTEVKPDSHIQLVSIYPELKSDTLIREQIKTYQSNNKKIKELKVTAINGNVKRWWLYFGHKDVKY</sequence>
<feature type="coiled-coil region" evidence="1">
    <location>
        <begin position="55"/>
        <end position="89"/>
    </location>
</feature>
<evidence type="ECO:0000256" key="2">
    <source>
        <dbReference type="SAM" id="Phobius"/>
    </source>
</evidence>
<keyword evidence="2" id="KW-0472">Membrane</keyword>
<name>A0A8S5MNX9_9CAUD</name>
<keyword evidence="1" id="KW-0175">Coiled coil</keyword>
<keyword evidence="2" id="KW-1133">Transmembrane helix</keyword>
<dbReference type="EMBL" id="BK014949">
    <property type="protein sequence ID" value="DAD83974.1"/>
    <property type="molecule type" value="Genomic_DNA"/>
</dbReference>
<reference evidence="3" key="1">
    <citation type="journal article" date="2021" name="Proc. Natl. Acad. Sci. U.S.A.">
        <title>A Catalog of Tens of Thousands of Viruses from Human Metagenomes Reveals Hidden Associations with Chronic Diseases.</title>
        <authorList>
            <person name="Tisza M.J."/>
            <person name="Buck C.B."/>
        </authorList>
    </citation>
    <scope>NUCLEOTIDE SEQUENCE</scope>
    <source>
        <strain evidence="3">CtLR131</strain>
    </source>
</reference>
<keyword evidence="2" id="KW-0812">Transmembrane</keyword>
<evidence type="ECO:0000313" key="3">
    <source>
        <dbReference type="EMBL" id="DAD83974.1"/>
    </source>
</evidence>